<reference evidence="1" key="1">
    <citation type="submission" date="2016-10" db="EMBL/GenBank/DDBJ databases">
        <authorList>
            <person name="de Groot N.N."/>
        </authorList>
    </citation>
    <scope>NUCLEOTIDE SEQUENCE</scope>
</reference>
<name>A0A1W1EEZ3_9ZZZZ</name>
<dbReference type="AlphaFoldDB" id="A0A1W1EEZ3"/>
<evidence type="ECO:0008006" key="2">
    <source>
        <dbReference type="Google" id="ProtNLM"/>
    </source>
</evidence>
<dbReference type="EMBL" id="FPKX01000055">
    <property type="protein sequence ID" value="SFZ98588.1"/>
    <property type="molecule type" value="Genomic_DNA"/>
</dbReference>
<accession>A0A1W1EEZ3</accession>
<sequence length="114" mass="12502">MKKTKLISAAALTLLLMVGCATNEPKFNVNDTMTVMHDDKAYNIPKGSHLSPFTDSKVLEVYTKAGLKNCEKGALTWEENSVSEEIGIAIKQGDKDIFKKLAKENKIGCVKPSK</sequence>
<gene>
    <name evidence="1" type="ORF">MNB_SV-5-1571</name>
</gene>
<evidence type="ECO:0000313" key="1">
    <source>
        <dbReference type="EMBL" id="SFZ98588.1"/>
    </source>
</evidence>
<organism evidence="1">
    <name type="scientific">hydrothermal vent metagenome</name>
    <dbReference type="NCBI Taxonomy" id="652676"/>
    <lineage>
        <taxon>unclassified sequences</taxon>
        <taxon>metagenomes</taxon>
        <taxon>ecological metagenomes</taxon>
    </lineage>
</organism>
<protein>
    <recommendedName>
        <fullName evidence="2">Lipoprotein</fullName>
    </recommendedName>
</protein>
<proteinExistence type="predicted"/>
<dbReference type="PROSITE" id="PS51257">
    <property type="entry name" value="PROKAR_LIPOPROTEIN"/>
    <property type="match status" value="1"/>
</dbReference>